<dbReference type="InterPro" id="IPR019494">
    <property type="entry name" value="FIST_C"/>
</dbReference>
<evidence type="ECO:0000313" key="4">
    <source>
        <dbReference type="Proteomes" id="UP000199600"/>
    </source>
</evidence>
<organism evidence="3 4">
    <name type="scientific">Candidatus Propionivibrio aalborgensis</name>
    <dbReference type="NCBI Taxonomy" id="1860101"/>
    <lineage>
        <taxon>Bacteria</taxon>
        <taxon>Pseudomonadati</taxon>
        <taxon>Pseudomonadota</taxon>
        <taxon>Betaproteobacteria</taxon>
        <taxon>Rhodocyclales</taxon>
        <taxon>Rhodocyclaceae</taxon>
        <taxon>Propionivibrio</taxon>
    </lineage>
</organism>
<gene>
    <name evidence="3" type="ORF">PROAA_510029</name>
</gene>
<reference evidence="3 4" key="1">
    <citation type="submission" date="2016-06" db="EMBL/GenBank/DDBJ databases">
        <authorList>
            <person name="Kjaerup R.B."/>
            <person name="Dalgaard T.S."/>
            <person name="Juul-Madsen H.R."/>
        </authorList>
    </citation>
    <scope>NUCLEOTIDE SEQUENCE [LARGE SCALE GENOMIC DNA]</scope>
    <source>
        <strain evidence="3">2</strain>
    </source>
</reference>
<dbReference type="SMART" id="SM01204">
    <property type="entry name" value="FIST_C"/>
    <property type="match status" value="1"/>
</dbReference>
<dbReference type="AlphaFoldDB" id="A0A1A8Y001"/>
<dbReference type="InterPro" id="IPR013702">
    <property type="entry name" value="FIST_domain_N"/>
</dbReference>
<dbReference type="SMART" id="SM00897">
    <property type="entry name" value="FIST"/>
    <property type="match status" value="1"/>
</dbReference>
<dbReference type="PANTHER" id="PTHR40252:SF2">
    <property type="entry name" value="BLR0328 PROTEIN"/>
    <property type="match status" value="1"/>
</dbReference>
<protein>
    <submittedName>
        <fullName evidence="3">Uncharacterized protein</fullName>
    </submittedName>
</protein>
<dbReference type="Pfam" id="PF10442">
    <property type="entry name" value="FIST_C"/>
    <property type="match status" value="1"/>
</dbReference>
<evidence type="ECO:0000259" key="2">
    <source>
        <dbReference type="SMART" id="SM01204"/>
    </source>
</evidence>
<keyword evidence="4" id="KW-1185">Reference proteome</keyword>
<feature type="domain" description="FIST C-domain" evidence="2">
    <location>
        <begin position="217"/>
        <end position="355"/>
    </location>
</feature>
<name>A0A1A8Y001_9RHOO</name>
<dbReference type="Proteomes" id="UP000199600">
    <property type="component" value="Unassembled WGS sequence"/>
</dbReference>
<dbReference type="EMBL" id="FLQY01000353">
    <property type="protein sequence ID" value="SBT10510.1"/>
    <property type="molecule type" value="Genomic_DNA"/>
</dbReference>
<evidence type="ECO:0000313" key="3">
    <source>
        <dbReference type="EMBL" id="SBT10510.1"/>
    </source>
</evidence>
<proteinExistence type="predicted"/>
<feature type="domain" description="FIST" evidence="1">
    <location>
        <begin position="23"/>
        <end position="216"/>
    </location>
</feature>
<sequence>MRVSQEVLDAQGRWKIDGKPVRNAGLVLFFGGRALLEDPAAFQQMRQRHPAAILMGCSTAGEICGTRVSDDTIVATAIEFEHTQLQLVTTTVGDAADSRAAGRRLAGSLDSPGLVHVFVLSDGLHVNGSELVNGLRDRLPQGVVSTGGLSGDGARFGRTLVSANAPAVEKQIAALGFYGDRLRVGFGSLGGWDPFGPERLITRSRGNVLFELDGESALTLYKRYLGKHATGLPATGLLFPLALRVAAQQQPVVRTILGVNEAEQSLTFAGDMPEGAHARLMKANFERLIDGAVDAARISQRLADGPPQLAILISCFGRKLVLKQRIEEEVEGVRDVLGVHTALSGFYSYGEISPHTPNADCELHNQTMTITTLSET</sequence>
<dbReference type="PANTHER" id="PTHR40252">
    <property type="entry name" value="BLR0328 PROTEIN"/>
    <property type="match status" value="1"/>
</dbReference>
<evidence type="ECO:0000259" key="1">
    <source>
        <dbReference type="SMART" id="SM00897"/>
    </source>
</evidence>
<dbReference type="Pfam" id="PF08495">
    <property type="entry name" value="FIST"/>
    <property type="match status" value="1"/>
</dbReference>
<accession>A0A1A8Y001</accession>